<dbReference type="Proteomes" id="UP000887565">
    <property type="component" value="Unplaced"/>
</dbReference>
<reference evidence="3" key="1">
    <citation type="submission" date="2022-11" db="UniProtKB">
        <authorList>
            <consortium name="WormBaseParasite"/>
        </authorList>
    </citation>
    <scope>IDENTIFICATION</scope>
</reference>
<evidence type="ECO:0000256" key="1">
    <source>
        <dbReference type="SAM" id="MobiDB-lite"/>
    </source>
</evidence>
<evidence type="ECO:0000313" key="3">
    <source>
        <dbReference type="WBParaSite" id="nRc.2.0.1.t27634-RA"/>
    </source>
</evidence>
<protein>
    <submittedName>
        <fullName evidence="3">Uncharacterized protein</fullName>
    </submittedName>
</protein>
<name>A0A915JN25_ROMCU</name>
<dbReference type="WBParaSite" id="nRc.2.0.1.t27634-RA">
    <property type="protein sequence ID" value="nRc.2.0.1.t27634-RA"/>
    <property type="gene ID" value="nRc.2.0.1.g27634"/>
</dbReference>
<proteinExistence type="predicted"/>
<accession>A0A915JN25</accession>
<keyword evidence="2" id="KW-1185">Reference proteome</keyword>
<evidence type="ECO:0000313" key="2">
    <source>
        <dbReference type="Proteomes" id="UP000887565"/>
    </source>
</evidence>
<sequence length="164" mass="19524">MLKNEYPDVKKCQHIRISSLRIDECRSSLSSWLLKPYHTSPRGEKKEIKEKREKRKKEKKERKEKKKERKKRKKKERKKRKEKKKEKKKRTKRKKKEKKEKKEKNKKRHDPTFYNFLSTAADGANSAWISIPASGEQIMMTSAPTAHYAAGPQPPSSYYGSSIY</sequence>
<organism evidence="2 3">
    <name type="scientific">Romanomermis culicivorax</name>
    <name type="common">Nematode worm</name>
    <dbReference type="NCBI Taxonomy" id="13658"/>
    <lineage>
        <taxon>Eukaryota</taxon>
        <taxon>Metazoa</taxon>
        <taxon>Ecdysozoa</taxon>
        <taxon>Nematoda</taxon>
        <taxon>Enoplea</taxon>
        <taxon>Dorylaimia</taxon>
        <taxon>Mermithida</taxon>
        <taxon>Mermithoidea</taxon>
        <taxon>Mermithidae</taxon>
        <taxon>Romanomermis</taxon>
    </lineage>
</organism>
<feature type="compositionally biased region" description="Basic residues" evidence="1">
    <location>
        <begin position="52"/>
        <end position="109"/>
    </location>
</feature>
<dbReference type="AlphaFoldDB" id="A0A915JN25"/>
<feature type="compositionally biased region" description="Basic and acidic residues" evidence="1">
    <location>
        <begin position="41"/>
        <end position="51"/>
    </location>
</feature>
<feature type="region of interest" description="Disordered" evidence="1">
    <location>
        <begin position="31"/>
        <end position="114"/>
    </location>
</feature>